<feature type="region of interest" description="Disordered" evidence="1">
    <location>
        <begin position="96"/>
        <end position="188"/>
    </location>
</feature>
<gene>
    <name evidence="2" type="ORF">JVT61DRAFT_4028</name>
</gene>
<feature type="compositionally biased region" description="Basic residues" evidence="1">
    <location>
        <begin position="273"/>
        <end position="285"/>
    </location>
</feature>
<dbReference type="EMBL" id="JAGFBS010000017">
    <property type="protein sequence ID" value="KAG6374662.1"/>
    <property type="molecule type" value="Genomic_DNA"/>
</dbReference>
<evidence type="ECO:0000313" key="2">
    <source>
        <dbReference type="EMBL" id="KAG6374662.1"/>
    </source>
</evidence>
<feature type="region of interest" description="Disordered" evidence="1">
    <location>
        <begin position="264"/>
        <end position="285"/>
    </location>
</feature>
<dbReference type="AlphaFoldDB" id="A0A8I2YPF9"/>
<accession>A0A8I2YPF9</accession>
<evidence type="ECO:0000256" key="1">
    <source>
        <dbReference type="SAM" id="MobiDB-lite"/>
    </source>
</evidence>
<organism evidence="2 3">
    <name type="scientific">Boletus reticuloceps</name>
    <dbReference type="NCBI Taxonomy" id="495285"/>
    <lineage>
        <taxon>Eukaryota</taxon>
        <taxon>Fungi</taxon>
        <taxon>Dikarya</taxon>
        <taxon>Basidiomycota</taxon>
        <taxon>Agaricomycotina</taxon>
        <taxon>Agaricomycetes</taxon>
        <taxon>Agaricomycetidae</taxon>
        <taxon>Boletales</taxon>
        <taxon>Boletineae</taxon>
        <taxon>Boletaceae</taxon>
        <taxon>Boletoideae</taxon>
        <taxon>Boletus</taxon>
    </lineage>
</organism>
<keyword evidence="3" id="KW-1185">Reference proteome</keyword>
<dbReference type="Proteomes" id="UP000683000">
    <property type="component" value="Unassembled WGS sequence"/>
</dbReference>
<reference evidence="2" key="1">
    <citation type="submission" date="2021-03" db="EMBL/GenBank/DDBJ databases">
        <title>Evolutionary innovations through gain and loss of genes in the ectomycorrhizal Boletales.</title>
        <authorList>
            <person name="Wu G."/>
            <person name="Miyauchi S."/>
            <person name="Morin E."/>
            <person name="Yang Z.-L."/>
            <person name="Xu J."/>
            <person name="Martin F.M."/>
        </authorList>
    </citation>
    <scope>NUCLEOTIDE SEQUENCE</scope>
    <source>
        <strain evidence="2">BR01</strain>
    </source>
</reference>
<protein>
    <submittedName>
        <fullName evidence="2">Uncharacterized protein</fullName>
    </submittedName>
</protein>
<sequence>MPSFPSYSPLFTLGLLAEHNPKSSRSSPPSPVDDVSAIYFTLKKGKRDTTELRSFLYLDLADNTRHAPSHRRKFSILSKSTSWTCTADVHDFTRTEKPMITSPAPVLSTRRRTSRDSLRSIPSPKPAPSATLPELPTASHLRPPPSSTSLLKKRPASTVITSPLSLTPRLRRSASSRSESISSHDRRRSRLDALACLEGRSRAPNRVLHSSSLRNNFMSFSDDEDEKSIMRRPTVPAPPAIQVEDLSAFADVEDEVDAIIPNVRKRDSSNKAKPARPTKPTRKRRGTIESWFPLKSFIDFKDDDSSSWNWRSFIEIGGVS</sequence>
<evidence type="ECO:0000313" key="3">
    <source>
        <dbReference type="Proteomes" id="UP000683000"/>
    </source>
</evidence>
<name>A0A8I2YPF9_9AGAM</name>
<dbReference type="OrthoDB" id="3260393at2759"/>
<comment type="caution">
    <text evidence="2">The sequence shown here is derived from an EMBL/GenBank/DDBJ whole genome shotgun (WGS) entry which is preliminary data.</text>
</comment>
<proteinExistence type="predicted"/>